<feature type="domain" description="Glycine zipper 2TM" evidence="7">
    <location>
        <begin position="73"/>
        <end position="115"/>
    </location>
</feature>
<evidence type="ECO:0000259" key="7">
    <source>
        <dbReference type="Pfam" id="PF05433"/>
    </source>
</evidence>
<reference evidence="9" key="1">
    <citation type="journal article" date="2019" name="Int. J. Syst. Evol. Microbiol.">
        <title>The Global Catalogue of Microorganisms (GCM) 10K type strain sequencing project: providing services to taxonomists for standard genome sequencing and annotation.</title>
        <authorList>
            <consortium name="The Broad Institute Genomics Platform"/>
            <consortium name="The Broad Institute Genome Sequencing Center for Infectious Disease"/>
            <person name="Wu L."/>
            <person name="Ma J."/>
        </authorList>
    </citation>
    <scope>NUCLEOTIDE SEQUENCE [LARGE SCALE GENOMIC DNA]</scope>
    <source>
        <strain evidence="9">CGMCC 1.16855</strain>
    </source>
</reference>
<comment type="similarity">
    <text evidence="2">Belongs to the rickettsiale 17 kDa surface antigen family.</text>
</comment>
<keyword evidence="4" id="KW-0449">Lipoprotein</keyword>
<gene>
    <name evidence="8" type="ORF">ACFOD3_22080</name>
</gene>
<comment type="subcellular location">
    <subcellularLocation>
        <location evidence="1">Cell outer membrane</location>
        <topology evidence="1">Lipid-anchor</topology>
    </subcellularLocation>
</comment>
<dbReference type="Proteomes" id="UP001595420">
    <property type="component" value="Unassembled WGS sequence"/>
</dbReference>
<proteinExistence type="inferred from homology"/>
<name>A0ABV7C0Q4_9PROT</name>
<keyword evidence="9" id="KW-1185">Reference proteome</keyword>
<keyword evidence="6" id="KW-0732">Signal</keyword>
<feature type="region of interest" description="Disordered" evidence="5">
    <location>
        <begin position="162"/>
        <end position="201"/>
    </location>
</feature>
<evidence type="ECO:0000256" key="1">
    <source>
        <dbReference type="ARBA" id="ARBA00004459"/>
    </source>
</evidence>
<evidence type="ECO:0000256" key="6">
    <source>
        <dbReference type="SAM" id="SignalP"/>
    </source>
</evidence>
<feature type="signal peptide" evidence="6">
    <location>
        <begin position="1"/>
        <end position="34"/>
    </location>
</feature>
<feature type="chain" id="PRO_5045376636" description="17 kDa surface antigen" evidence="6">
    <location>
        <begin position="35"/>
        <end position="201"/>
    </location>
</feature>
<evidence type="ECO:0000313" key="8">
    <source>
        <dbReference type="EMBL" id="MFC3002604.1"/>
    </source>
</evidence>
<evidence type="ECO:0000256" key="5">
    <source>
        <dbReference type="SAM" id="MobiDB-lite"/>
    </source>
</evidence>
<dbReference type="RefSeq" id="WP_246603151.1">
    <property type="nucleotide sequence ID" value="NZ_JAFNJS010000007.1"/>
</dbReference>
<evidence type="ECO:0000256" key="2">
    <source>
        <dbReference type="ARBA" id="ARBA00008681"/>
    </source>
</evidence>
<evidence type="ECO:0000256" key="3">
    <source>
        <dbReference type="ARBA" id="ARBA00015281"/>
    </source>
</evidence>
<protein>
    <recommendedName>
        <fullName evidence="3">17 kDa surface antigen</fullName>
    </recommendedName>
</protein>
<evidence type="ECO:0000256" key="4">
    <source>
        <dbReference type="ARBA" id="ARBA00023288"/>
    </source>
</evidence>
<dbReference type="Pfam" id="PF05433">
    <property type="entry name" value="Rick_17kDa_Anti"/>
    <property type="match status" value="1"/>
</dbReference>
<feature type="compositionally biased region" description="Low complexity" evidence="5">
    <location>
        <begin position="174"/>
        <end position="190"/>
    </location>
</feature>
<accession>A0ABV7C0Q4</accession>
<evidence type="ECO:0000313" key="9">
    <source>
        <dbReference type="Proteomes" id="UP001595420"/>
    </source>
</evidence>
<dbReference type="InterPro" id="IPR008816">
    <property type="entry name" value="Gly_zipper_2TM_dom"/>
</dbReference>
<organism evidence="8 9">
    <name type="scientific">Falsiroseomonas tokyonensis</name>
    <dbReference type="NCBI Taxonomy" id="430521"/>
    <lineage>
        <taxon>Bacteria</taxon>
        <taxon>Pseudomonadati</taxon>
        <taxon>Pseudomonadota</taxon>
        <taxon>Alphaproteobacteria</taxon>
        <taxon>Acetobacterales</taxon>
        <taxon>Roseomonadaceae</taxon>
        <taxon>Falsiroseomonas</taxon>
    </lineage>
</organism>
<comment type="caution">
    <text evidence="8">The sequence shown here is derived from an EMBL/GenBank/DDBJ whole genome shotgun (WGS) entry which is preliminary data.</text>
</comment>
<sequence length="201" mass="19833">MRLTKRLMSQRLMSQRLIPAVAALALVATLPACAPTQTGNTVSARSLGSAASVSYGTIVGSRPVQVAGGGSGVGTVGGAVAGGIAGSFIGGDTRSNLLAGLGGALLGGLAGSAVEGGLTRGTAIEFIVREDNGGDIAVVQTNEEGLQAGDRVVISRSDRVRLSRAAGGPPPQGYAPQGYAPQGYAPQGGYSTPQGYGVNPK</sequence>
<dbReference type="EMBL" id="JBHRSB010000007">
    <property type="protein sequence ID" value="MFC3002604.1"/>
    <property type="molecule type" value="Genomic_DNA"/>
</dbReference>